<feature type="DNA-binding region" description="OmpR/PhoB-type" evidence="2">
    <location>
        <begin position="11"/>
        <end position="109"/>
    </location>
</feature>
<dbReference type="Gene3D" id="3.40.50.300">
    <property type="entry name" value="P-loop containing nucleotide triphosphate hydrolases"/>
    <property type="match status" value="1"/>
</dbReference>
<name>A0A502GBK2_9PROT</name>
<dbReference type="Proteomes" id="UP000317078">
    <property type="component" value="Unassembled WGS sequence"/>
</dbReference>
<dbReference type="CDD" id="cd00383">
    <property type="entry name" value="trans_reg_C"/>
    <property type="match status" value="1"/>
</dbReference>
<evidence type="ECO:0000256" key="4">
    <source>
        <dbReference type="SAM" id="MobiDB-lite"/>
    </source>
</evidence>
<dbReference type="PANTHER" id="PTHR47691:SF3">
    <property type="entry name" value="HTH-TYPE TRANSCRIPTIONAL REGULATOR RV0890C-RELATED"/>
    <property type="match status" value="1"/>
</dbReference>
<gene>
    <name evidence="6" type="ORF">EAH89_05250</name>
</gene>
<keyword evidence="1 2" id="KW-0238">DNA-binding</keyword>
<evidence type="ECO:0000259" key="5">
    <source>
        <dbReference type="PROSITE" id="PS51755"/>
    </source>
</evidence>
<dbReference type="PRINTS" id="PR00364">
    <property type="entry name" value="DISEASERSIST"/>
</dbReference>
<dbReference type="GO" id="GO:0000160">
    <property type="term" value="P:phosphorelay signal transduction system"/>
    <property type="evidence" value="ECO:0007669"/>
    <property type="project" value="InterPro"/>
</dbReference>
<protein>
    <submittedName>
        <fullName evidence="6">Transcriptional regulator</fullName>
    </submittedName>
</protein>
<keyword evidence="3" id="KW-0175">Coiled coil</keyword>
<evidence type="ECO:0000256" key="3">
    <source>
        <dbReference type="SAM" id="Coils"/>
    </source>
</evidence>
<dbReference type="PROSITE" id="PS51755">
    <property type="entry name" value="OMPR_PHOB"/>
    <property type="match status" value="1"/>
</dbReference>
<dbReference type="OrthoDB" id="4473689at2"/>
<dbReference type="SUPFAM" id="SSF52540">
    <property type="entry name" value="P-loop containing nucleoside triphosphate hydrolases"/>
    <property type="match status" value="1"/>
</dbReference>
<dbReference type="InterPro" id="IPR016032">
    <property type="entry name" value="Sig_transdc_resp-reg_C-effctor"/>
</dbReference>
<keyword evidence="7" id="KW-1185">Reference proteome</keyword>
<dbReference type="InterPro" id="IPR036388">
    <property type="entry name" value="WH-like_DNA-bd_sf"/>
</dbReference>
<dbReference type="PANTHER" id="PTHR47691">
    <property type="entry name" value="REGULATOR-RELATED"/>
    <property type="match status" value="1"/>
</dbReference>
<dbReference type="InterPro" id="IPR011990">
    <property type="entry name" value="TPR-like_helical_dom_sf"/>
</dbReference>
<feature type="coiled-coil region" evidence="3">
    <location>
        <begin position="830"/>
        <end position="857"/>
    </location>
</feature>
<organism evidence="6 7">
    <name type="scientific">Muricoccus nepalensis</name>
    <dbReference type="NCBI Taxonomy" id="1854500"/>
    <lineage>
        <taxon>Bacteria</taxon>
        <taxon>Pseudomonadati</taxon>
        <taxon>Pseudomonadota</taxon>
        <taxon>Alphaproteobacteria</taxon>
        <taxon>Acetobacterales</taxon>
        <taxon>Roseomonadaceae</taxon>
        <taxon>Muricoccus</taxon>
    </lineage>
</organism>
<dbReference type="Gene3D" id="1.10.10.10">
    <property type="entry name" value="Winged helix-like DNA-binding domain superfamily/Winged helix DNA-binding domain"/>
    <property type="match status" value="1"/>
</dbReference>
<dbReference type="SMART" id="SM00862">
    <property type="entry name" value="Trans_reg_C"/>
    <property type="match status" value="1"/>
</dbReference>
<dbReference type="InterPro" id="IPR003593">
    <property type="entry name" value="AAA+_ATPase"/>
</dbReference>
<dbReference type="RefSeq" id="WP_140881742.1">
    <property type="nucleotide sequence ID" value="NZ_RCZP01000003.1"/>
</dbReference>
<evidence type="ECO:0000313" key="6">
    <source>
        <dbReference type="EMBL" id="TPG59647.1"/>
    </source>
</evidence>
<reference evidence="6 7" key="1">
    <citation type="journal article" date="2019" name="Environ. Microbiol.">
        <title>Species interactions and distinct microbial communities in high Arctic permafrost affected cryosols are associated with the CH4 and CO2 gas fluxes.</title>
        <authorList>
            <person name="Altshuler I."/>
            <person name="Hamel J."/>
            <person name="Turney S."/>
            <person name="Magnuson E."/>
            <person name="Levesque R."/>
            <person name="Greer C."/>
            <person name="Whyte L.G."/>
        </authorList>
    </citation>
    <scope>NUCLEOTIDE SEQUENCE [LARGE SCALE GENOMIC DNA]</scope>
    <source>
        <strain evidence="6 7">S9.3B</strain>
    </source>
</reference>
<dbReference type="SUPFAM" id="SSF46894">
    <property type="entry name" value="C-terminal effector domain of the bipartite response regulators"/>
    <property type="match status" value="1"/>
</dbReference>
<dbReference type="SMART" id="SM00382">
    <property type="entry name" value="AAA"/>
    <property type="match status" value="1"/>
</dbReference>
<dbReference type="Pfam" id="PF00486">
    <property type="entry name" value="Trans_reg_C"/>
    <property type="match status" value="1"/>
</dbReference>
<dbReference type="GO" id="GO:0006355">
    <property type="term" value="P:regulation of DNA-templated transcription"/>
    <property type="evidence" value="ECO:0007669"/>
    <property type="project" value="InterPro"/>
</dbReference>
<dbReference type="GO" id="GO:0003677">
    <property type="term" value="F:DNA binding"/>
    <property type="evidence" value="ECO:0007669"/>
    <property type="project" value="UniProtKB-UniRule"/>
</dbReference>
<proteinExistence type="predicted"/>
<evidence type="ECO:0000256" key="2">
    <source>
        <dbReference type="PROSITE-ProRule" id="PRU01091"/>
    </source>
</evidence>
<accession>A0A502GBK2</accession>
<sequence length="971" mass="105226">MDIPLRGSDQEASFAFGPFLLLPRRQLLLAEGHPVRLGGRAFELLRVMVERPGELVTSEELIAAVWPRLHVHDGNLKVTVASLRRALGDYPEAPRFVATVARRGYRFVAPVTAGGAPALPHRLATPLPALSALPRSHRIIGRAQEASALRRLLDDERGVTIVGPGGVGKTALAIEVAHAIGPSYPGGVHFVDLSPVDDPVSLPAVLLQALGLPGNPADALAKVLQQLRAAPTLLLLDNCEHLQPAVAIFAAKFLAGRGASRLVATSRFPLGALSERAFTVEPLRYPAGGEAPDLRQALRFPAVEMLVGRAADLTGYRFVEEDCAVIARICRTLDGLPLALELAAAQLGVQGPDRLSDTLDTQLTVLRHSDGAVHSRQRTLQATMDWSYGLLSREEAAQFRLVSVFPDSFDQEDAVAVAAATGLDAAAVARCLGSLLAKSLLTTLTTLTGPAGLRFRLLHTTRLYAGERRRRDPQDALIQRSHLRRVLALFEQSEREWSWRESGEWVARHRDRLPDLRAALSWALDAGKEPGLGVRLAAAALPLWFELSALAEARRWTDAALGHARAAPCDGLALAKLADFRAWVMVYEARPMHEVEDAWLVALQAAERARQAGQHLRALAALALYLIQTGRIRQGLTRLEEFRALSATMGNPSVLPEGERALALAKAYRGDLLGSREILDRLAAAHALPDRRSRMAGFQVDRSIGIGSYRSLVLWLTGSPDRAASTARAAVEAAGTLGHLVSQSNALGLAALPVALCRGDAAALGRDTARLRENLEVEHLAIWVPVERFHAAALAEMRDEAGAIDALRAAVRDLLQSGYGARIGLSLSVLAEALARRQRLDEAKATLEEAFRQQDRQDQWWCRPELRRIEAAIHRGRGQHRRADTLLRDAIEEARSMGATAFELRAANDLAAHAIDQGRSAAATALLLPVYRRFTEGFTTRDLAEAGRLLARAGDARPGPPVPRFPAGQEE</sequence>
<comment type="caution">
    <text evidence="6">The sequence shown here is derived from an EMBL/GenBank/DDBJ whole genome shotgun (WGS) entry which is preliminary data.</text>
</comment>
<dbReference type="InterPro" id="IPR027417">
    <property type="entry name" value="P-loop_NTPase"/>
</dbReference>
<feature type="region of interest" description="Disordered" evidence="4">
    <location>
        <begin position="951"/>
        <end position="971"/>
    </location>
</feature>
<evidence type="ECO:0000256" key="1">
    <source>
        <dbReference type="ARBA" id="ARBA00023125"/>
    </source>
</evidence>
<dbReference type="AlphaFoldDB" id="A0A502GBK2"/>
<dbReference type="EMBL" id="RCZP01000003">
    <property type="protein sequence ID" value="TPG59647.1"/>
    <property type="molecule type" value="Genomic_DNA"/>
</dbReference>
<dbReference type="SUPFAM" id="SSF48452">
    <property type="entry name" value="TPR-like"/>
    <property type="match status" value="1"/>
</dbReference>
<evidence type="ECO:0000313" key="7">
    <source>
        <dbReference type="Proteomes" id="UP000317078"/>
    </source>
</evidence>
<feature type="domain" description="OmpR/PhoB-type" evidence="5">
    <location>
        <begin position="11"/>
        <end position="109"/>
    </location>
</feature>
<dbReference type="InterPro" id="IPR001867">
    <property type="entry name" value="OmpR/PhoB-type_DNA-bd"/>
</dbReference>